<dbReference type="Proteomes" id="UP000829364">
    <property type="component" value="Chromosome 6"/>
</dbReference>
<dbReference type="SUPFAM" id="SSF48264">
    <property type="entry name" value="Cytochrome P450"/>
    <property type="match status" value="1"/>
</dbReference>
<evidence type="ECO:0000256" key="8">
    <source>
        <dbReference type="RuleBase" id="RU000461"/>
    </source>
</evidence>
<dbReference type="GO" id="GO:0005506">
    <property type="term" value="F:iron ion binding"/>
    <property type="evidence" value="ECO:0007669"/>
    <property type="project" value="InterPro"/>
</dbReference>
<protein>
    <recommendedName>
        <fullName evidence="11">Cytochrome P450</fullName>
    </recommendedName>
</protein>
<keyword evidence="6 7" id="KW-0408">Iron</keyword>
<evidence type="ECO:0000256" key="5">
    <source>
        <dbReference type="ARBA" id="ARBA00023002"/>
    </source>
</evidence>
<dbReference type="KEGG" id="ptkz:JDV02_006697"/>
<dbReference type="GeneID" id="72068646"/>
<comment type="similarity">
    <text evidence="2 8">Belongs to the cytochrome P450 family.</text>
</comment>
<dbReference type="Gene3D" id="1.10.630.10">
    <property type="entry name" value="Cytochrome P450"/>
    <property type="match status" value="1"/>
</dbReference>
<name>A0A9Q8VDA2_9HYPO</name>
<evidence type="ECO:0000256" key="2">
    <source>
        <dbReference type="ARBA" id="ARBA00010617"/>
    </source>
</evidence>
<dbReference type="PRINTS" id="PR00463">
    <property type="entry name" value="EP450I"/>
</dbReference>
<keyword evidence="5 8" id="KW-0560">Oxidoreductase</keyword>
<proteinExistence type="inferred from homology"/>
<dbReference type="OrthoDB" id="1470350at2759"/>
<dbReference type="EMBL" id="CP086359">
    <property type="protein sequence ID" value="UNI20627.1"/>
    <property type="molecule type" value="Genomic_DNA"/>
</dbReference>
<evidence type="ECO:0000256" key="3">
    <source>
        <dbReference type="ARBA" id="ARBA00022617"/>
    </source>
</evidence>
<organism evidence="9 10">
    <name type="scientific">Purpureocillium takamizusanense</name>
    <dbReference type="NCBI Taxonomy" id="2060973"/>
    <lineage>
        <taxon>Eukaryota</taxon>
        <taxon>Fungi</taxon>
        <taxon>Dikarya</taxon>
        <taxon>Ascomycota</taxon>
        <taxon>Pezizomycotina</taxon>
        <taxon>Sordariomycetes</taxon>
        <taxon>Hypocreomycetidae</taxon>
        <taxon>Hypocreales</taxon>
        <taxon>Ophiocordycipitaceae</taxon>
        <taxon>Purpureocillium</taxon>
    </lineage>
</organism>
<dbReference type="GO" id="GO:0004497">
    <property type="term" value="F:monooxygenase activity"/>
    <property type="evidence" value="ECO:0007669"/>
    <property type="project" value="UniProtKB-KW"/>
</dbReference>
<evidence type="ECO:0000256" key="6">
    <source>
        <dbReference type="ARBA" id="ARBA00023004"/>
    </source>
</evidence>
<dbReference type="InterPro" id="IPR002401">
    <property type="entry name" value="Cyt_P450_E_grp-I"/>
</dbReference>
<gene>
    <name evidence="9" type="ORF">JDV02_006697</name>
</gene>
<dbReference type="InterPro" id="IPR001128">
    <property type="entry name" value="Cyt_P450"/>
</dbReference>
<evidence type="ECO:0008006" key="11">
    <source>
        <dbReference type="Google" id="ProtNLM"/>
    </source>
</evidence>
<feature type="binding site" description="axial binding residue" evidence="7">
    <location>
        <position position="358"/>
    </location>
    <ligand>
        <name>heme</name>
        <dbReference type="ChEBI" id="CHEBI:30413"/>
    </ligand>
    <ligandPart>
        <name>Fe</name>
        <dbReference type="ChEBI" id="CHEBI:18248"/>
    </ligandPart>
</feature>
<dbReference type="PRINTS" id="PR00385">
    <property type="entry name" value="P450"/>
</dbReference>
<comment type="cofactor">
    <cofactor evidence="1 7">
        <name>heme</name>
        <dbReference type="ChEBI" id="CHEBI:30413"/>
    </cofactor>
</comment>
<dbReference type="GO" id="GO:0016705">
    <property type="term" value="F:oxidoreductase activity, acting on paired donors, with incorporation or reduction of molecular oxygen"/>
    <property type="evidence" value="ECO:0007669"/>
    <property type="project" value="InterPro"/>
</dbReference>
<evidence type="ECO:0000256" key="4">
    <source>
        <dbReference type="ARBA" id="ARBA00022723"/>
    </source>
</evidence>
<dbReference type="InterPro" id="IPR036396">
    <property type="entry name" value="Cyt_P450_sf"/>
</dbReference>
<keyword evidence="8" id="KW-0503">Monooxygenase</keyword>
<reference evidence="9" key="1">
    <citation type="submission" date="2021-11" db="EMBL/GenBank/DDBJ databases">
        <title>Purpureocillium_takamizusanense_genome.</title>
        <authorList>
            <person name="Nguyen N.-H."/>
        </authorList>
    </citation>
    <scope>NUCLEOTIDE SEQUENCE</scope>
    <source>
        <strain evidence="9">PT3</strain>
    </source>
</reference>
<dbReference type="PANTHER" id="PTHR24305:SF96">
    <property type="entry name" value="CYTOCHROME P450 MONOOXYGENASE STCB-RELATED"/>
    <property type="match status" value="1"/>
</dbReference>
<evidence type="ECO:0000256" key="1">
    <source>
        <dbReference type="ARBA" id="ARBA00001971"/>
    </source>
</evidence>
<evidence type="ECO:0000256" key="7">
    <source>
        <dbReference type="PIRSR" id="PIRSR602401-1"/>
    </source>
</evidence>
<dbReference type="Pfam" id="PF00067">
    <property type="entry name" value="p450"/>
    <property type="match status" value="1"/>
</dbReference>
<evidence type="ECO:0000313" key="10">
    <source>
        <dbReference type="Proteomes" id="UP000829364"/>
    </source>
</evidence>
<dbReference type="AlphaFoldDB" id="A0A9Q8VDA2"/>
<dbReference type="PROSITE" id="PS00086">
    <property type="entry name" value="CYTOCHROME_P450"/>
    <property type="match status" value="1"/>
</dbReference>
<dbReference type="PANTHER" id="PTHR24305">
    <property type="entry name" value="CYTOCHROME P450"/>
    <property type="match status" value="1"/>
</dbReference>
<keyword evidence="4 7" id="KW-0479">Metal-binding</keyword>
<dbReference type="InterPro" id="IPR017972">
    <property type="entry name" value="Cyt_P450_CS"/>
</dbReference>
<accession>A0A9Q8VDA2</accession>
<evidence type="ECO:0000313" key="9">
    <source>
        <dbReference type="EMBL" id="UNI20627.1"/>
    </source>
</evidence>
<dbReference type="RefSeq" id="XP_047844108.1">
    <property type="nucleotide sequence ID" value="XM_047988116.1"/>
</dbReference>
<dbReference type="GO" id="GO:0020037">
    <property type="term" value="F:heme binding"/>
    <property type="evidence" value="ECO:0007669"/>
    <property type="project" value="InterPro"/>
</dbReference>
<dbReference type="InterPro" id="IPR050121">
    <property type="entry name" value="Cytochrome_P450_monoxygenase"/>
</dbReference>
<keyword evidence="3 7" id="KW-0349">Heme</keyword>
<keyword evidence="10" id="KW-1185">Reference proteome</keyword>
<sequence>MGPNEVGICDVDALKIIYSARHTFLKPIWYRHLTPLGHESLFSTSNVEFHKRHRRLLGAPLSETSIRAYRPLVDSRCKLAIQKAREEMRSKGAADMYKWWLLFATDVIAELSFGESFNTLEHGEKNEYIRMLEEAGRHGFVRATLPLLISISDKVPLPYFSKSLEHAVTATRYAAEALSQYKKAVEATPEVAHQTLFANLLKAKDADTLTFEEMRNDAELYIIAGSDTAASTLTYLVLAVCRHPPVRSALLKELQLLSDDFDDQDLNNLPYLGQVINEVLRLYPAAPASLPRQVPAGGAELCDYTLDEGVLVCAQAYSTNKDPDIFPEPLSFDPSRWASPTQAMKDAFMSFGKGARVCIGLHLAHLEIRLATARFFLAFPDATMASVDGMTDEDMEQSNQFMLSPKGGRCLMFSAVGASA</sequence>